<gene>
    <name evidence="2" type="ORF">QC820_10970</name>
</gene>
<dbReference type="Proteomes" id="UP001252270">
    <property type="component" value="Unassembled WGS sequence"/>
</dbReference>
<name>A0ABU1GMT4_9GAMM</name>
<sequence>MTVDEHQRVIEELQVVIDDTQHTIDRFEATGMDEQMPEDYDKLLDILDDAVKQQREHVMAMLG</sequence>
<evidence type="ECO:0008006" key="4">
    <source>
        <dbReference type="Google" id="ProtNLM"/>
    </source>
</evidence>
<evidence type="ECO:0000313" key="3">
    <source>
        <dbReference type="Proteomes" id="UP001252270"/>
    </source>
</evidence>
<evidence type="ECO:0000313" key="2">
    <source>
        <dbReference type="EMBL" id="MDR5893336.1"/>
    </source>
</evidence>
<evidence type="ECO:0000256" key="1">
    <source>
        <dbReference type="SAM" id="Coils"/>
    </source>
</evidence>
<keyword evidence="3" id="KW-1185">Reference proteome</keyword>
<protein>
    <recommendedName>
        <fullName evidence="4">DUF2383 domain-containing protein</fullName>
    </recommendedName>
</protein>
<feature type="coiled-coil region" evidence="1">
    <location>
        <begin position="3"/>
        <end position="30"/>
    </location>
</feature>
<reference evidence="2 3" key="1">
    <citation type="submission" date="2023-04" db="EMBL/GenBank/DDBJ databases">
        <title>A long-awaited taxogenomic arrangement of the family Halomonadaceae.</title>
        <authorList>
            <person name="De La Haba R."/>
            <person name="Chuvochina M."/>
            <person name="Wittouck S."/>
            <person name="Arahal D.R."/>
            <person name="Sanchez-Porro C."/>
            <person name="Hugenholtz P."/>
            <person name="Ventosa A."/>
        </authorList>
    </citation>
    <scope>NUCLEOTIDE SEQUENCE [LARGE SCALE GENOMIC DNA]</scope>
    <source>
        <strain evidence="2 3">DSM 17332</strain>
    </source>
</reference>
<accession>A0ABU1GMT4</accession>
<dbReference type="EMBL" id="JARWAL010000009">
    <property type="protein sequence ID" value="MDR5893336.1"/>
    <property type="molecule type" value="Genomic_DNA"/>
</dbReference>
<comment type="caution">
    <text evidence="2">The sequence shown here is derived from an EMBL/GenBank/DDBJ whole genome shotgun (WGS) entry which is preliminary data.</text>
</comment>
<keyword evidence="1" id="KW-0175">Coiled coil</keyword>
<proteinExistence type="predicted"/>
<organism evidence="2 3">
    <name type="scientific">Halomonas mongoliensis</name>
    <dbReference type="NCBI Taxonomy" id="321265"/>
    <lineage>
        <taxon>Bacteria</taxon>
        <taxon>Pseudomonadati</taxon>
        <taxon>Pseudomonadota</taxon>
        <taxon>Gammaproteobacteria</taxon>
        <taxon>Oceanospirillales</taxon>
        <taxon>Halomonadaceae</taxon>
        <taxon>Halomonas</taxon>
    </lineage>
</organism>
<dbReference type="RefSeq" id="WP_309636957.1">
    <property type="nucleotide sequence ID" value="NZ_JARWAL010000009.1"/>
</dbReference>